<keyword evidence="1" id="KW-0596">Phosphopantetheine</keyword>
<dbReference type="Pfam" id="PF23562">
    <property type="entry name" value="AMP-binding_C_3"/>
    <property type="match status" value="1"/>
</dbReference>
<dbReference type="InterPro" id="IPR009081">
    <property type="entry name" value="PP-bd_ACP"/>
</dbReference>
<accession>E9E3L8</accession>
<keyword evidence="5" id="KW-1185">Reference proteome</keyword>
<evidence type="ECO:0000259" key="3">
    <source>
        <dbReference type="Pfam" id="PF00550"/>
    </source>
</evidence>
<dbReference type="InterPro" id="IPR006162">
    <property type="entry name" value="Ppantetheine_attach_site"/>
</dbReference>
<dbReference type="Pfam" id="PF00550">
    <property type="entry name" value="PP-binding"/>
    <property type="match status" value="1"/>
</dbReference>
<sequence>MSKPSGCYWKLVCWNRGRTEDMIILNTRERLSPLAMRDVVSTNPTVTGVLVNGAGRNQTSLLVEPARSSPTNDAVKTELLEKIWPSVQSLTLCIKPVTAMARAIRNKPVAGESINKNGVSSDSIVQMIAQSTDMSTHDLSPDIDLFGYGMDSLQVILVSNEINKPLLAKDRPPSFDPQTVCANPTISSLLAAVSTIVEGRDVPENHAQMVLTRMKEMYHGYMSDLPLSGRRALLRPSHKSFFLVTASTRSLGSYMLDSLISNTEPLCLSRVLH</sequence>
<protein>
    <submittedName>
        <fullName evidence="4">NRPS-like enzyme, putative</fullName>
    </submittedName>
</protein>
<reference evidence="4 5" key="1">
    <citation type="journal article" date="2011" name="PLoS Genet.">
        <title>Genome sequencing and comparative transcriptomics of the model entomopathogenic fungi Metarhizium anisopliae and M. acridum.</title>
        <authorList>
            <person name="Gao Q."/>
            <person name="Jin K."/>
            <person name="Ying S.H."/>
            <person name="Zhang Y."/>
            <person name="Xiao G."/>
            <person name="Shang Y."/>
            <person name="Duan Z."/>
            <person name="Hu X."/>
            <person name="Xie X.Q."/>
            <person name="Zhou G."/>
            <person name="Peng G."/>
            <person name="Luo Z."/>
            <person name="Huang W."/>
            <person name="Wang B."/>
            <person name="Fang W."/>
            <person name="Wang S."/>
            <person name="Zhong Y."/>
            <person name="Ma L.J."/>
            <person name="St Leger R.J."/>
            <person name="Zhao G.P."/>
            <person name="Pei Y."/>
            <person name="Feng M.G."/>
            <person name="Xia Y."/>
            <person name="Wang C."/>
        </authorList>
    </citation>
    <scope>NUCLEOTIDE SEQUENCE [LARGE SCALE GENOMIC DNA]</scope>
    <source>
        <strain evidence="4 5">CQMa 102</strain>
    </source>
</reference>
<feature type="domain" description="Carrier" evidence="3">
    <location>
        <begin position="123"/>
        <end position="192"/>
    </location>
</feature>
<evidence type="ECO:0000313" key="4">
    <source>
        <dbReference type="EMBL" id="EFY89443.1"/>
    </source>
</evidence>
<evidence type="ECO:0000256" key="1">
    <source>
        <dbReference type="ARBA" id="ARBA00022450"/>
    </source>
</evidence>
<organism evidence="5">
    <name type="scientific">Metarhizium acridum (strain CQMa 102)</name>
    <dbReference type="NCBI Taxonomy" id="655827"/>
    <lineage>
        <taxon>Eukaryota</taxon>
        <taxon>Fungi</taxon>
        <taxon>Dikarya</taxon>
        <taxon>Ascomycota</taxon>
        <taxon>Pezizomycotina</taxon>
        <taxon>Sordariomycetes</taxon>
        <taxon>Hypocreomycetidae</taxon>
        <taxon>Hypocreales</taxon>
        <taxon>Clavicipitaceae</taxon>
        <taxon>Metarhizium</taxon>
    </lineage>
</organism>
<evidence type="ECO:0000256" key="2">
    <source>
        <dbReference type="ARBA" id="ARBA00022553"/>
    </source>
</evidence>
<dbReference type="OrthoDB" id="429813at2759"/>
<dbReference type="SUPFAM" id="SSF47336">
    <property type="entry name" value="ACP-like"/>
    <property type="match status" value="1"/>
</dbReference>
<dbReference type="PANTHER" id="PTHR43439:SF2">
    <property type="entry name" value="ENZYME, PUTATIVE (JCVI)-RELATED"/>
    <property type="match status" value="1"/>
</dbReference>
<dbReference type="PROSITE" id="PS00012">
    <property type="entry name" value="PHOSPHOPANTETHEINE"/>
    <property type="match status" value="1"/>
</dbReference>
<dbReference type="HOGENOM" id="CLU_1019697_0_0_1"/>
<evidence type="ECO:0000313" key="5">
    <source>
        <dbReference type="Proteomes" id="UP000002499"/>
    </source>
</evidence>
<dbReference type="InParanoid" id="E9E3L8"/>
<proteinExistence type="predicted"/>
<dbReference type="OMA" id="MEHTIAS"/>
<dbReference type="EMBL" id="GL698499">
    <property type="protein sequence ID" value="EFY89443.1"/>
    <property type="molecule type" value="Genomic_DNA"/>
</dbReference>
<dbReference type="PANTHER" id="PTHR43439">
    <property type="entry name" value="PHENYLACETATE-COENZYME A LIGASE"/>
    <property type="match status" value="1"/>
</dbReference>
<keyword evidence="2" id="KW-0597">Phosphoprotein</keyword>
<gene>
    <name evidence="4" type="ORF">MAC_04462</name>
</gene>
<dbReference type="Gene3D" id="1.10.1200.10">
    <property type="entry name" value="ACP-like"/>
    <property type="match status" value="1"/>
</dbReference>
<dbReference type="InterPro" id="IPR051414">
    <property type="entry name" value="Adenylate-forming_Reductase"/>
</dbReference>
<dbReference type="AlphaFoldDB" id="E9E3L8"/>
<dbReference type="Proteomes" id="UP000002499">
    <property type="component" value="Unassembled WGS sequence"/>
</dbReference>
<dbReference type="InterPro" id="IPR036736">
    <property type="entry name" value="ACP-like_sf"/>
</dbReference>
<name>E9E3L8_METAQ</name>
<dbReference type="STRING" id="655827.E9E3L8"/>